<dbReference type="CDD" id="cd02955">
    <property type="entry name" value="SSP411"/>
    <property type="match status" value="1"/>
</dbReference>
<dbReference type="InterPro" id="IPR004879">
    <property type="entry name" value="Ssp411-like_TRX"/>
</dbReference>
<dbReference type="Pfam" id="PF03190">
    <property type="entry name" value="Thioredox_DsbH"/>
    <property type="match status" value="1"/>
</dbReference>
<dbReference type="Gene3D" id="3.40.30.10">
    <property type="entry name" value="Glutaredoxin"/>
    <property type="match status" value="1"/>
</dbReference>
<dbReference type="InterPro" id="IPR012341">
    <property type="entry name" value="6hp_glycosidase-like_sf"/>
</dbReference>
<dbReference type="EMBL" id="CAEZZD010000120">
    <property type="protein sequence ID" value="CAB4753041.1"/>
    <property type="molecule type" value="Genomic_DNA"/>
</dbReference>
<gene>
    <name evidence="4" type="ORF">UFOPK2648_00211</name>
    <name evidence="5" type="ORF">UFOPK2824_00799</name>
    <name evidence="6" type="ORF">UFOPK3037_00360</name>
    <name evidence="7" type="ORF">UFOPK3278_00331</name>
    <name evidence="3" type="ORF">UFOPK3406_00539</name>
    <name evidence="2" type="ORF">UFOPK3925_00108</name>
    <name evidence="8" type="ORF">UFOPK4097_00621</name>
</gene>
<evidence type="ECO:0000313" key="2">
    <source>
        <dbReference type="EMBL" id="CAB4330297.1"/>
    </source>
</evidence>
<dbReference type="InterPro" id="IPR036249">
    <property type="entry name" value="Thioredoxin-like_sf"/>
</dbReference>
<evidence type="ECO:0000313" key="4">
    <source>
        <dbReference type="EMBL" id="CAB4698978.1"/>
    </source>
</evidence>
<dbReference type="SUPFAM" id="SSF48208">
    <property type="entry name" value="Six-hairpin glycosidases"/>
    <property type="match status" value="1"/>
</dbReference>
<protein>
    <submittedName>
        <fullName evidence="7">Unannotated protein</fullName>
    </submittedName>
</protein>
<dbReference type="EMBL" id="CAFBPK010000007">
    <property type="protein sequence ID" value="CAB5016021.1"/>
    <property type="molecule type" value="Genomic_DNA"/>
</dbReference>
<dbReference type="PANTHER" id="PTHR42899">
    <property type="entry name" value="SPERMATOGENESIS-ASSOCIATED PROTEIN 20"/>
    <property type="match status" value="1"/>
</dbReference>
<dbReference type="AlphaFoldDB" id="A0A6J7BQN7"/>
<dbReference type="PANTHER" id="PTHR42899:SF1">
    <property type="entry name" value="SPERMATOGENESIS-ASSOCIATED PROTEIN 20"/>
    <property type="match status" value="1"/>
</dbReference>
<dbReference type="GO" id="GO:0005975">
    <property type="term" value="P:carbohydrate metabolic process"/>
    <property type="evidence" value="ECO:0007669"/>
    <property type="project" value="InterPro"/>
</dbReference>
<evidence type="ECO:0000259" key="1">
    <source>
        <dbReference type="Pfam" id="PF03190"/>
    </source>
</evidence>
<dbReference type="EMBL" id="CAESAI010000009">
    <property type="protein sequence ID" value="CAB4335322.1"/>
    <property type="molecule type" value="Genomic_DNA"/>
</dbReference>
<evidence type="ECO:0000313" key="5">
    <source>
        <dbReference type="EMBL" id="CAB4753041.1"/>
    </source>
</evidence>
<dbReference type="PIRSF" id="PIRSF006402">
    <property type="entry name" value="UCP006402_thioredoxin"/>
    <property type="match status" value="1"/>
</dbReference>
<evidence type="ECO:0000313" key="7">
    <source>
        <dbReference type="EMBL" id="CAB4846498.1"/>
    </source>
</evidence>
<reference evidence="7" key="1">
    <citation type="submission" date="2020-05" db="EMBL/GenBank/DDBJ databases">
        <authorList>
            <person name="Chiriac C."/>
            <person name="Salcher M."/>
            <person name="Ghai R."/>
            <person name="Kavagutti S V."/>
        </authorList>
    </citation>
    <scope>NUCLEOTIDE SEQUENCE</scope>
</reference>
<dbReference type="EMBL" id="CAFAAO010000003">
    <property type="protein sequence ID" value="CAB4796928.1"/>
    <property type="molecule type" value="Genomic_DNA"/>
</dbReference>
<dbReference type="EMBL" id="CAFBIX010000006">
    <property type="protein sequence ID" value="CAB4846498.1"/>
    <property type="molecule type" value="Genomic_DNA"/>
</dbReference>
<dbReference type="SUPFAM" id="SSF52833">
    <property type="entry name" value="Thioredoxin-like"/>
    <property type="match status" value="1"/>
</dbReference>
<accession>A0A6J7BQN7</accession>
<evidence type="ECO:0000313" key="6">
    <source>
        <dbReference type="EMBL" id="CAB4796928.1"/>
    </source>
</evidence>
<name>A0A6J7BQN7_9ZZZZ</name>
<evidence type="ECO:0000313" key="3">
    <source>
        <dbReference type="EMBL" id="CAB4335322.1"/>
    </source>
</evidence>
<dbReference type="InterPro" id="IPR024705">
    <property type="entry name" value="Ssp411"/>
</dbReference>
<sequence>MTNRLADSTSPYLLQHADNPVDWYPWGEEAFELARTRDVPIFLSVGYSACHWCHVMAHESFESPSVAALMNEYFVNIKVDREELPAVDSLYMEATQAMTGHGGWPMSVWLDHDRKPWYAGTYFPSRPSHGMPSFTQVLLALNDTWTKERERVSDSATRIMEHIGSRNDLIVNAKPDFTRAEILAAVTSGIDSLTAAYDPINGGFGTAPKFPPALALEFLNRCQALQILESIPVDERALQILEHTCEAMARGGMYDQLGGGFARYSVDETWTVPHFEKMLYDNAQLLSIYAHWYRLTGSTLAFRITTETAEFITRELLTPEGGFAAALDADSIDPVTQHSHEGAFYAWTPAELIQVLGAPDAQWVSELCNVTTDGTFEDGKSVLTLHKDPDDWDKWHQLRTKLFVAREQRPRPGRDDKVVASWNALAIRALVDAGTVCDRPDWIEAATRAGDLLVSVHLGANSDYPNRLVRVSRDGKPGLHAMGVLEDQALTASAFLSLSQVHGDDSWRELAGVLLADIQEHFQQNSGLADTANDVPPVAKDVTARQVDPTDNVTPSGWAATVDAALTYSALSGDLDIKNWAESFMPALVPLVSAHTRFAGWSSAVFAMWLDGPREVAVTAKPNSPMHNLVGMGNAPGMVYAWGEDQPLMQNRIQVKSDDTAYVCRGFVCDAPTTDLSVLQKTIAARP</sequence>
<proteinExistence type="predicted"/>
<dbReference type="EMBL" id="CAEZYC010000005">
    <property type="protein sequence ID" value="CAB4698978.1"/>
    <property type="molecule type" value="Genomic_DNA"/>
</dbReference>
<dbReference type="Gene3D" id="1.50.10.10">
    <property type="match status" value="1"/>
</dbReference>
<feature type="domain" description="Spermatogenesis-associated protein 20-like TRX" evidence="1">
    <location>
        <begin position="2"/>
        <end position="163"/>
    </location>
</feature>
<organism evidence="7">
    <name type="scientific">freshwater metagenome</name>
    <dbReference type="NCBI Taxonomy" id="449393"/>
    <lineage>
        <taxon>unclassified sequences</taxon>
        <taxon>metagenomes</taxon>
        <taxon>ecological metagenomes</taxon>
    </lineage>
</organism>
<evidence type="ECO:0000313" key="8">
    <source>
        <dbReference type="EMBL" id="CAB5016021.1"/>
    </source>
</evidence>
<dbReference type="EMBL" id="CAESAD010000001">
    <property type="protein sequence ID" value="CAB4330297.1"/>
    <property type="molecule type" value="Genomic_DNA"/>
</dbReference>
<dbReference type="InterPro" id="IPR008928">
    <property type="entry name" value="6-hairpin_glycosidase_sf"/>
</dbReference>